<protein>
    <submittedName>
        <fullName evidence="3">tRNA 2-thiocytidine biosynthesis protein ttca</fullName>
    </submittedName>
</protein>
<keyword evidence="1" id="KW-1133">Transmembrane helix</keyword>
<evidence type="ECO:0000313" key="3">
    <source>
        <dbReference type="EMBL" id="GFO15908.1"/>
    </source>
</evidence>
<feature type="domain" description="Aminotransferase class V" evidence="2">
    <location>
        <begin position="7"/>
        <end position="144"/>
    </location>
</feature>
<dbReference type="PANTHER" id="PTHR43686">
    <property type="entry name" value="SULFURTRANSFERASE-RELATED"/>
    <property type="match status" value="1"/>
</dbReference>
<feature type="transmembrane region" description="Helical" evidence="1">
    <location>
        <begin position="388"/>
        <end position="411"/>
    </location>
</feature>
<keyword evidence="1" id="KW-0472">Membrane</keyword>
<dbReference type="AlphaFoldDB" id="A0AAV4B8J5"/>
<evidence type="ECO:0000259" key="2">
    <source>
        <dbReference type="Pfam" id="PF00266"/>
    </source>
</evidence>
<gene>
    <name evidence="3" type="ORF">PoB_004241300</name>
</gene>
<dbReference type="InterPro" id="IPR015422">
    <property type="entry name" value="PyrdxlP-dep_Trfase_small"/>
</dbReference>
<dbReference type="InterPro" id="IPR015424">
    <property type="entry name" value="PyrdxlP-dep_Trfase"/>
</dbReference>
<dbReference type="PANTHER" id="PTHR43686:SF1">
    <property type="entry name" value="AMINOTRAN_5 DOMAIN-CONTAINING PROTEIN"/>
    <property type="match status" value="1"/>
</dbReference>
<keyword evidence="1" id="KW-0812">Transmembrane</keyword>
<reference evidence="3 4" key="1">
    <citation type="journal article" date="2021" name="Elife">
        <title>Chloroplast acquisition without the gene transfer in kleptoplastic sea slugs, Plakobranchus ocellatus.</title>
        <authorList>
            <person name="Maeda T."/>
            <person name="Takahashi S."/>
            <person name="Yoshida T."/>
            <person name="Shimamura S."/>
            <person name="Takaki Y."/>
            <person name="Nagai Y."/>
            <person name="Toyoda A."/>
            <person name="Suzuki Y."/>
            <person name="Arimoto A."/>
            <person name="Ishii H."/>
            <person name="Satoh N."/>
            <person name="Nishiyama T."/>
            <person name="Hasebe M."/>
            <person name="Maruyama T."/>
            <person name="Minagawa J."/>
            <person name="Obokata J."/>
            <person name="Shigenobu S."/>
        </authorList>
    </citation>
    <scope>NUCLEOTIDE SEQUENCE [LARGE SCALE GENOMIC DNA]</scope>
</reference>
<dbReference type="Pfam" id="PF00266">
    <property type="entry name" value="Aminotran_5"/>
    <property type="match status" value="1"/>
</dbReference>
<dbReference type="Proteomes" id="UP000735302">
    <property type="component" value="Unassembled WGS sequence"/>
</dbReference>
<accession>A0AAV4B8J5</accession>
<keyword evidence="4" id="KW-1185">Reference proteome</keyword>
<dbReference type="EMBL" id="BLXT01004632">
    <property type="protein sequence ID" value="GFO15908.1"/>
    <property type="molecule type" value="Genomic_DNA"/>
</dbReference>
<dbReference type="SUPFAM" id="SSF53383">
    <property type="entry name" value="PLP-dependent transferases"/>
    <property type="match status" value="1"/>
</dbReference>
<sequence>MFRNKVPHGVGGGTVAFVTRESHHYRSHIEEREEGGTPGIIESIRAGLVFKLKNALGANFILERETALFRLAAESWSVNPRLVILGSLQPERLPIFPLLFYNEHTGRFVHHDFIALILNDMFGIQVRSGCACAAPYGMDLLGINDTIMRRLRKLIITSSDEDPNAPLYTESDFEDVAEDHGHEEGNVDDSDFNVNKPKDSPMYEGSSPATNLIFKPGFVRLNFPYFISEECFDFVVKAIELVADKGWSLLPLTKFHRKKSLKDITFSQGRFDIKTYPKLNTGPPKIGDKTIKETPSPSHSLPSIDNVPNFNYQPGKFIVPDQTGEFYGEADKLRWFMLPSEASNIVNSKKVYQCYRNELALNPGRTPVEKIEENLTHEWWWIKHETPIILGILAFILFVIICLILLIWTFFGSDTDADETGTSTAGNSTNP</sequence>
<evidence type="ECO:0000256" key="1">
    <source>
        <dbReference type="SAM" id="Phobius"/>
    </source>
</evidence>
<comment type="caution">
    <text evidence="3">The sequence shown here is derived from an EMBL/GenBank/DDBJ whole genome shotgun (WGS) entry which is preliminary data.</text>
</comment>
<evidence type="ECO:0000313" key="4">
    <source>
        <dbReference type="Proteomes" id="UP000735302"/>
    </source>
</evidence>
<dbReference type="Gene3D" id="3.90.1150.10">
    <property type="entry name" value="Aspartate Aminotransferase, domain 1"/>
    <property type="match status" value="1"/>
</dbReference>
<proteinExistence type="predicted"/>
<name>A0AAV4B8J5_9GAST</name>
<organism evidence="3 4">
    <name type="scientific">Plakobranchus ocellatus</name>
    <dbReference type="NCBI Taxonomy" id="259542"/>
    <lineage>
        <taxon>Eukaryota</taxon>
        <taxon>Metazoa</taxon>
        <taxon>Spiralia</taxon>
        <taxon>Lophotrochozoa</taxon>
        <taxon>Mollusca</taxon>
        <taxon>Gastropoda</taxon>
        <taxon>Heterobranchia</taxon>
        <taxon>Euthyneura</taxon>
        <taxon>Panpulmonata</taxon>
        <taxon>Sacoglossa</taxon>
        <taxon>Placobranchoidea</taxon>
        <taxon>Plakobranchidae</taxon>
        <taxon>Plakobranchus</taxon>
    </lineage>
</organism>
<dbReference type="InterPro" id="IPR000192">
    <property type="entry name" value="Aminotrans_V_dom"/>
</dbReference>